<feature type="region of interest" description="Disordered" evidence="1">
    <location>
        <begin position="219"/>
        <end position="244"/>
    </location>
</feature>
<evidence type="ECO:0000313" key="2">
    <source>
        <dbReference type="EMBL" id="KAK8178101.1"/>
    </source>
</evidence>
<gene>
    <name evidence="2" type="ORF">IWX90DRAFT_42778</name>
</gene>
<reference evidence="2 3" key="1">
    <citation type="journal article" date="2022" name="G3 (Bethesda)">
        <title>Enemy or ally: a genomic approach to elucidate the lifestyle of Phyllosticta citrichinaensis.</title>
        <authorList>
            <person name="Buijs V.A."/>
            <person name="Groenewald J.Z."/>
            <person name="Haridas S."/>
            <person name="LaButti K.M."/>
            <person name="Lipzen A."/>
            <person name="Martin F.M."/>
            <person name="Barry K."/>
            <person name="Grigoriev I.V."/>
            <person name="Crous P.W."/>
            <person name="Seidl M.F."/>
        </authorList>
    </citation>
    <scope>NUCLEOTIDE SEQUENCE [LARGE SCALE GENOMIC DNA]</scope>
    <source>
        <strain evidence="2 3">CBS 129764</strain>
    </source>
</reference>
<accession>A0ABR1Y916</accession>
<feature type="compositionally biased region" description="Basic and acidic residues" evidence="1">
    <location>
        <begin position="219"/>
        <end position="232"/>
    </location>
</feature>
<dbReference type="EMBL" id="JBBWUH010000001">
    <property type="protein sequence ID" value="KAK8178101.1"/>
    <property type="molecule type" value="Genomic_DNA"/>
</dbReference>
<comment type="caution">
    <text evidence="2">The sequence shown here is derived from an EMBL/GenBank/DDBJ whole genome shotgun (WGS) entry which is preliminary data.</text>
</comment>
<keyword evidence="3" id="KW-1185">Reference proteome</keyword>
<dbReference type="Proteomes" id="UP001456524">
    <property type="component" value="Unassembled WGS sequence"/>
</dbReference>
<evidence type="ECO:0000313" key="3">
    <source>
        <dbReference type="Proteomes" id="UP001456524"/>
    </source>
</evidence>
<feature type="region of interest" description="Disordered" evidence="1">
    <location>
        <begin position="1"/>
        <end position="73"/>
    </location>
</feature>
<name>A0ABR1Y916_9PEZI</name>
<sequence>MPSPCDFGCKHCQGTGEELNYDFGSDEESNKADSSDDEFSDLQDGLDDDDNDDQDDDQDGARVKSNNLKCLDQEDTIQEQQEQIEMLQLDIEKEAQKQQQAIDEMHTRVQRKRRSLRHQRRQIRQLEQARERHESIIARLEGRYSRRVKRFEARERKRDRLKKRVAWLGRRIAEHESSIRSLKDEVLTHAQRDEVRDAQLGMLAEIVELQRNRIEVLEGQAGERETQQKGEGQEIDDTDGLGVPRIIGRSQRTMRPVARLDSTDSLMPQPGELFARQVDQFETLRSSAKVQARARVLLDDDWKALNARHQKQSSRGAI</sequence>
<feature type="compositionally biased region" description="Acidic residues" evidence="1">
    <location>
        <begin position="35"/>
        <end position="58"/>
    </location>
</feature>
<proteinExistence type="predicted"/>
<evidence type="ECO:0000256" key="1">
    <source>
        <dbReference type="SAM" id="MobiDB-lite"/>
    </source>
</evidence>
<organism evidence="2 3">
    <name type="scientific">Phyllosticta citrichinensis</name>
    <dbReference type="NCBI Taxonomy" id="1130410"/>
    <lineage>
        <taxon>Eukaryota</taxon>
        <taxon>Fungi</taxon>
        <taxon>Dikarya</taxon>
        <taxon>Ascomycota</taxon>
        <taxon>Pezizomycotina</taxon>
        <taxon>Dothideomycetes</taxon>
        <taxon>Dothideomycetes incertae sedis</taxon>
        <taxon>Botryosphaeriales</taxon>
        <taxon>Phyllostictaceae</taxon>
        <taxon>Phyllosticta</taxon>
    </lineage>
</organism>
<protein>
    <submittedName>
        <fullName evidence="2">Uncharacterized protein</fullName>
    </submittedName>
</protein>